<keyword evidence="3" id="KW-1185">Reference proteome</keyword>
<accession>A0AAV4IZZ8</accession>
<reference evidence="2 3" key="1">
    <citation type="journal article" date="2021" name="Elife">
        <title>Chloroplast acquisition without the gene transfer in kleptoplastic sea slugs, Plakobranchus ocellatus.</title>
        <authorList>
            <person name="Maeda T."/>
            <person name="Takahashi S."/>
            <person name="Yoshida T."/>
            <person name="Shimamura S."/>
            <person name="Takaki Y."/>
            <person name="Nagai Y."/>
            <person name="Toyoda A."/>
            <person name="Suzuki Y."/>
            <person name="Arimoto A."/>
            <person name="Ishii H."/>
            <person name="Satoh N."/>
            <person name="Nishiyama T."/>
            <person name="Hasebe M."/>
            <person name="Maruyama T."/>
            <person name="Minagawa J."/>
            <person name="Obokata J."/>
            <person name="Shigenobu S."/>
        </authorList>
    </citation>
    <scope>NUCLEOTIDE SEQUENCE [LARGE SCALE GENOMIC DNA]</scope>
</reference>
<comment type="caution">
    <text evidence="2">The sequence shown here is derived from an EMBL/GenBank/DDBJ whole genome shotgun (WGS) entry which is preliminary data.</text>
</comment>
<evidence type="ECO:0000313" key="3">
    <source>
        <dbReference type="Proteomes" id="UP000762676"/>
    </source>
</evidence>
<protein>
    <submittedName>
        <fullName evidence="2">Uncharacterized protein</fullName>
    </submittedName>
</protein>
<sequence length="104" mass="11565">MQCGEGPCFSPYNKQVATPSRQSVRHSSGSCQRRLAPPTLVLTDSNIPQVPPLPTPPSPFFFPRFLFHSFRPTLCQKKSEETKRAVPEFGEVGGGVTEREKSNF</sequence>
<organism evidence="2 3">
    <name type="scientific">Elysia marginata</name>
    <dbReference type="NCBI Taxonomy" id="1093978"/>
    <lineage>
        <taxon>Eukaryota</taxon>
        <taxon>Metazoa</taxon>
        <taxon>Spiralia</taxon>
        <taxon>Lophotrochozoa</taxon>
        <taxon>Mollusca</taxon>
        <taxon>Gastropoda</taxon>
        <taxon>Heterobranchia</taxon>
        <taxon>Euthyneura</taxon>
        <taxon>Panpulmonata</taxon>
        <taxon>Sacoglossa</taxon>
        <taxon>Placobranchoidea</taxon>
        <taxon>Plakobranchidae</taxon>
        <taxon>Elysia</taxon>
    </lineage>
</organism>
<dbReference type="Proteomes" id="UP000762676">
    <property type="component" value="Unassembled WGS sequence"/>
</dbReference>
<evidence type="ECO:0000256" key="1">
    <source>
        <dbReference type="SAM" id="MobiDB-lite"/>
    </source>
</evidence>
<dbReference type="AlphaFoldDB" id="A0AAV4IZZ8"/>
<feature type="region of interest" description="Disordered" evidence="1">
    <location>
        <begin position="81"/>
        <end position="104"/>
    </location>
</feature>
<feature type="region of interest" description="Disordered" evidence="1">
    <location>
        <begin position="14"/>
        <end position="35"/>
    </location>
</feature>
<name>A0AAV4IZZ8_9GAST</name>
<evidence type="ECO:0000313" key="2">
    <source>
        <dbReference type="EMBL" id="GFS14292.1"/>
    </source>
</evidence>
<dbReference type="EMBL" id="BMAT01009824">
    <property type="protein sequence ID" value="GFS14292.1"/>
    <property type="molecule type" value="Genomic_DNA"/>
</dbReference>
<feature type="compositionally biased region" description="Polar residues" evidence="1">
    <location>
        <begin position="14"/>
        <end position="31"/>
    </location>
</feature>
<proteinExistence type="predicted"/>
<gene>
    <name evidence="2" type="ORF">ElyMa_004903700</name>
</gene>